<evidence type="ECO:0000256" key="1">
    <source>
        <dbReference type="SAM" id="MobiDB-lite"/>
    </source>
</evidence>
<dbReference type="AlphaFoldDB" id="A0A0C3DZS5"/>
<feature type="region of interest" description="Disordered" evidence="1">
    <location>
        <begin position="207"/>
        <end position="233"/>
    </location>
</feature>
<protein>
    <recommendedName>
        <fullName evidence="2">CRIB domain-containing protein</fullName>
    </recommendedName>
</protein>
<dbReference type="Pfam" id="PF00786">
    <property type="entry name" value="PBD"/>
    <property type="match status" value="1"/>
</dbReference>
<dbReference type="OrthoDB" id="2693499at2759"/>
<accession>A0A0C3DZS5</accession>
<feature type="compositionally biased region" description="Low complexity" evidence="1">
    <location>
        <begin position="31"/>
        <end position="42"/>
    </location>
</feature>
<dbReference type="InterPro" id="IPR036936">
    <property type="entry name" value="CRIB_dom_sf"/>
</dbReference>
<feature type="region of interest" description="Disordered" evidence="1">
    <location>
        <begin position="31"/>
        <end position="61"/>
    </location>
</feature>
<sequence length="383" mass="40682">MSHQNQLSDDSVAIHNKLSSRFASLRMFKLKSGSGSSDSSASLPPPPPPKDNVYASSPSSLNPPSAIYSKSIFSRSFSSLSPSSHRDPHQGQPASPDVGPGTPITPASSAGPDSARGIGSHGGVLGRGMTSSPVPSGSGVSLRSVSGGGEHVATTSLDGGSTDSSGSFPANSNPYMCGPSMGHYFDSGTLKPKKSIFKLSSLGKRNKSRRDLSESASTSECEENGKVEGDDGISRPWNFQHHIHVDEGYIGLPPSWSAALSTAGFSEEEISTIHARRQAASAANIKSGYVHLYSTVLFRSLIPTRELTHMIMLKAPLACLIPTLNTRQYVPIRQYCKTRHHAARVLGDCEPTNCQRPAAPLAPVQAMRVQPRRHALLALEYVL</sequence>
<dbReference type="Gene3D" id="3.90.810.10">
    <property type="entry name" value="CRIB domain"/>
    <property type="match status" value="1"/>
</dbReference>
<gene>
    <name evidence="3" type="ORF">SCLCIDRAFT_866596</name>
</gene>
<feature type="compositionally biased region" description="Basic and acidic residues" evidence="1">
    <location>
        <begin position="223"/>
        <end position="233"/>
    </location>
</feature>
<organism evidence="3 4">
    <name type="scientific">Scleroderma citrinum Foug A</name>
    <dbReference type="NCBI Taxonomy" id="1036808"/>
    <lineage>
        <taxon>Eukaryota</taxon>
        <taxon>Fungi</taxon>
        <taxon>Dikarya</taxon>
        <taxon>Basidiomycota</taxon>
        <taxon>Agaricomycotina</taxon>
        <taxon>Agaricomycetes</taxon>
        <taxon>Agaricomycetidae</taxon>
        <taxon>Boletales</taxon>
        <taxon>Sclerodermatineae</taxon>
        <taxon>Sclerodermataceae</taxon>
        <taxon>Scleroderma</taxon>
    </lineage>
</organism>
<dbReference type="SMART" id="SM00285">
    <property type="entry name" value="PBD"/>
    <property type="match status" value="1"/>
</dbReference>
<reference evidence="4" key="2">
    <citation type="submission" date="2015-01" db="EMBL/GenBank/DDBJ databases">
        <title>Evolutionary Origins and Diversification of the Mycorrhizal Mutualists.</title>
        <authorList>
            <consortium name="DOE Joint Genome Institute"/>
            <consortium name="Mycorrhizal Genomics Consortium"/>
            <person name="Kohler A."/>
            <person name="Kuo A."/>
            <person name="Nagy L.G."/>
            <person name="Floudas D."/>
            <person name="Copeland A."/>
            <person name="Barry K.W."/>
            <person name="Cichocki N."/>
            <person name="Veneault-Fourrey C."/>
            <person name="LaButti K."/>
            <person name="Lindquist E.A."/>
            <person name="Lipzen A."/>
            <person name="Lundell T."/>
            <person name="Morin E."/>
            <person name="Murat C."/>
            <person name="Riley R."/>
            <person name="Ohm R."/>
            <person name="Sun H."/>
            <person name="Tunlid A."/>
            <person name="Henrissat B."/>
            <person name="Grigoriev I.V."/>
            <person name="Hibbett D.S."/>
            <person name="Martin F."/>
        </authorList>
    </citation>
    <scope>NUCLEOTIDE SEQUENCE [LARGE SCALE GENOMIC DNA]</scope>
    <source>
        <strain evidence="4">Foug A</strain>
    </source>
</reference>
<dbReference type="InParanoid" id="A0A0C3DZS5"/>
<feature type="compositionally biased region" description="Low complexity" evidence="1">
    <location>
        <begin position="131"/>
        <end position="145"/>
    </location>
</feature>
<evidence type="ECO:0000313" key="3">
    <source>
        <dbReference type="EMBL" id="KIM61724.1"/>
    </source>
</evidence>
<dbReference type="PROSITE" id="PS50108">
    <property type="entry name" value="CRIB"/>
    <property type="match status" value="1"/>
</dbReference>
<feature type="compositionally biased region" description="Low complexity" evidence="1">
    <location>
        <begin position="154"/>
        <end position="167"/>
    </location>
</feature>
<dbReference type="Proteomes" id="UP000053989">
    <property type="component" value="Unassembled WGS sequence"/>
</dbReference>
<reference evidence="3 4" key="1">
    <citation type="submission" date="2014-04" db="EMBL/GenBank/DDBJ databases">
        <authorList>
            <consortium name="DOE Joint Genome Institute"/>
            <person name="Kuo A."/>
            <person name="Kohler A."/>
            <person name="Nagy L.G."/>
            <person name="Floudas D."/>
            <person name="Copeland A."/>
            <person name="Barry K.W."/>
            <person name="Cichocki N."/>
            <person name="Veneault-Fourrey C."/>
            <person name="LaButti K."/>
            <person name="Lindquist E.A."/>
            <person name="Lipzen A."/>
            <person name="Lundell T."/>
            <person name="Morin E."/>
            <person name="Murat C."/>
            <person name="Sun H."/>
            <person name="Tunlid A."/>
            <person name="Henrissat B."/>
            <person name="Grigoriev I.V."/>
            <person name="Hibbett D.S."/>
            <person name="Martin F."/>
            <person name="Nordberg H.P."/>
            <person name="Cantor M.N."/>
            <person name="Hua S.X."/>
        </authorList>
    </citation>
    <scope>NUCLEOTIDE SEQUENCE [LARGE SCALE GENOMIC DNA]</scope>
    <source>
        <strain evidence="3 4">Foug A</strain>
    </source>
</reference>
<dbReference type="InterPro" id="IPR000095">
    <property type="entry name" value="CRIB_dom"/>
</dbReference>
<feature type="region of interest" description="Disordered" evidence="1">
    <location>
        <begin position="77"/>
        <end position="171"/>
    </location>
</feature>
<name>A0A0C3DZS5_9AGAM</name>
<dbReference type="HOGENOM" id="CLU_721914_0_0_1"/>
<evidence type="ECO:0000313" key="4">
    <source>
        <dbReference type="Proteomes" id="UP000053989"/>
    </source>
</evidence>
<keyword evidence="4" id="KW-1185">Reference proteome</keyword>
<feature type="domain" description="CRIB" evidence="2">
    <location>
        <begin position="233"/>
        <end position="246"/>
    </location>
</feature>
<evidence type="ECO:0000259" key="2">
    <source>
        <dbReference type="PROSITE" id="PS50108"/>
    </source>
</evidence>
<dbReference type="STRING" id="1036808.A0A0C3DZS5"/>
<proteinExistence type="predicted"/>
<dbReference type="EMBL" id="KN822049">
    <property type="protein sequence ID" value="KIM61724.1"/>
    <property type="molecule type" value="Genomic_DNA"/>
</dbReference>